<dbReference type="Gene3D" id="2.150.10.10">
    <property type="entry name" value="Serralysin-like metalloprotease, C-terminal"/>
    <property type="match status" value="1"/>
</dbReference>
<dbReference type="PROSITE" id="PS51688">
    <property type="entry name" value="ICA"/>
    <property type="match status" value="1"/>
</dbReference>
<gene>
    <name evidence="2" type="ORF">S01H1_20635</name>
</gene>
<protein>
    <recommendedName>
        <fullName evidence="1">Peptidase S74 domain-containing protein</fullName>
    </recommendedName>
</protein>
<name>X0T5X9_9ZZZZ</name>
<dbReference type="Pfam" id="PF13884">
    <property type="entry name" value="Peptidase_S74"/>
    <property type="match status" value="1"/>
</dbReference>
<reference evidence="2" key="1">
    <citation type="journal article" date="2014" name="Front. Microbiol.">
        <title>High frequency of phylogenetically diverse reductive dehalogenase-homologous genes in deep subseafloor sedimentary metagenomes.</title>
        <authorList>
            <person name="Kawai M."/>
            <person name="Futagami T."/>
            <person name="Toyoda A."/>
            <person name="Takaki Y."/>
            <person name="Nishi S."/>
            <person name="Hori S."/>
            <person name="Arai W."/>
            <person name="Tsubouchi T."/>
            <person name="Morono Y."/>
            <person name="Uchiyama I."/>
            <person name="Ito T."/>
            <person name="Fujiyama A."/>
            <person name="Inagaki F."/>
            <person name="Takami H."/>
        </authorList>
    </citation>
    <scope>NUCLEOTIDE SEQUENCE</scope>
    <source>
        <strain evidence="2">Expedition CK06-06</strain>
    </source>
</reference>
<organism evidence="2">
    <name type="scientific">marine sediment metagenome</name>
    <dbReference type="NCBI Taxonomy" id="412755"/>
    <lineage>
        <taxon>unclassified sequences</taxon>
        <taxon>metagenomes</taxon>
        <taxon>ecological metagenomes</taxon>
    </lineage>
</organism>
<evidence type="ECO:0000259" key="1">
    <source>
        <dbReference type="PROSITE" id="PS51688"/>
    </source>
</evidence>
<feature type="non-terminal residue" evidence="2">
    <location>
        <position position="1"/>
    </location>
</feature>
<dbReference type="InterPro" id="IPR030392">
    <property type="entry name" value="S74_ICA"/>
</dbReference>
<dbReference type="InterPro" id="IPR011049">
    <property type="entry name" value="Serralysin-like_metalloprot_C"/>
</dbReference>
<dbReference type="InterPro" id="IPR036388">
    <property type="entry name" value="WH-like_DNA-bd_sf"/>
</dbReference>
<feature type="domain" description="Peptidase S74" evidence="1">
    <location>
        <begin position="156"/>
        <end position="250"/>
    </location>
</feature>
<comment type="caution">
    <text evidence="2">The sequence shown here is derived from an EMBL/GenBank/DDBJ whole genome shotgun (WGS) entry which is preliminary data.</text>
</comment>
<dbReference type="Gene3D" id="1.10.10.10">
    <property type="entry name" value="Winged helix-like DNA-binding domain superfamily/Winged helix DNA-binding domain"/>
    <property type="match status" value="1"/>
</dbReference>
<proteinExistence type="predicted"/>
<accession>X0T5X9</accession>
<evidence type="ECO:0000313" key="2">
    <source>
        <dbReference type="EMBL" id="GAF88614.1"/>
    </source>
</evidence>
<dbReference type="AlphaFoldDB" id="X0T5X9"/>
<sequence>ATVGGGYKNTASSLVATVGGGEVNTASGSHSTIGGGINNTASGSRATVGGGYSNEASGLRATVPGGYANTASGTYSFAAGYRAKANHEGSLVLADCTWGIDFASQREDQFRVRANGGARFDVNDSEWVDIRSSGGKVIDTSTGAYLSSGGAWTNSSDRQAKQNIEAVDEAEVLAKLAEVPISTWNYIAQDATVQHMGPMAQDFHAAFGLGEDDRHIAALDLGGANTAAIQALYELVQQQADEIEALKARLAAVETPG</sequence>
<dbReference type="EMBL" id="BARS01011320">
    <property type="protein sequence ID" value="GAF88614.1"/>
    <property type="molecule type" value="Genomic_DNA"/>
</dbReference>